<accession>A0A6A5CB93</accession>
<evidence type="ECO:0000313" key="10">
    <source>
        <dbReference type="EMBL" id="KAF0982625.1"/>
    </source>
</evidence>
<organism evidence="10 11">
    <name type="scientific">Naegleria fowleri</name>
    <name type="common">Brain eating amoeba</name>
    <dbReference type="NCBI Taxonomy" id="5763"/>
    <lineage>
        <taxon>Eukaryota</taxon>
        <taxon>Discoba</taxon>
        <taxon>Heterolobosea</taxon>
        <taxon>Tetramitia</taxon>
        <taxon>Eutetramitia</taxon>
        <taxon>Vahlkampfiidae</taxon>
        <taxon>Naegleria</taxon>
    </lineage>
</organism>
<dbReference type="EMBL" id="VFQX01000009">
    <property type="protein sequence ID" value="KAF0982625.1"/>
    <property type="molecule type" value="Genomic_DNA"/>
</dbReference>
<dbReference type="GO" id="GO:0043328">
    <property type="term" value="P:protein transport to vacuole involved in ubiquitin-dependent protein catabolic process via the multivesicular body sorting pathway"/>
    <property type="evidence" value="ECO:0007669"/>
    <property type="project" value="UniProtKB-UniRule"/>
</dbReference>
<dbReference type="PANTHER" id="PTHR13128:SF12">
    <property type="entry name" value="VACUOLAR PROTEIN-SORTING-ASSOCIATED PROTEIN 36"/>
    <property type="match status" value="1"/>
</dbReference>
<dbReference type="GO" id="GO:0032266">
    <property type="term" value="F:phosphatidylinositol-3-phosphate binding"/>
    <property type="evidence" value="ECO:0007669"/>
    <property type="project" value="UniProtKB-UniRule"/>
</dbReference>
<evidence type="ECO:0000256" key="3">
    <source>
        <dbReference type="ARBA" id="ARBA00022753"/>
    </source>
</evidence>
<dbReference type="GO" id="GO:0043130">
    <property type="term" value="F:ubiquitin binding"/>
    <property type="evidence" value="ECO:0007669"/>
    <property type="project" value="UniProtKB-UniRule"/>
</dbReference>
<dbReference type="Gene3D" id="6.10.140.260">
    <property type="match status" value="1"/>
</dbReference>
<dbReference type="OMA" id="TLNARVW"/>
<evidence type="ECO:0000256" key="5">
    <source>
        <dbReference type="ARBA" id="ARBA00023054"/>
    </source>
</evidence>
<dbReference type="InterPro" id="IPR037855">
    <property type="entry name" value="Vps36"/>
</dbReference>
<dbReference type="GeneID" id="68118770"/>
<dbReference type="InterPro" id="IPR011993">
    <property type="entry name" value="PH-like_dom_sf"/>
</dbReference>
<comment type="subcellular location">
    <subcellularLocation>
        <location evidence="6">Cytoplasm</location>
    </subcellularLocation>
    <subcellularLocation>
        <location evidence="6">Endosome</location>
    </subcellularLocation>
</comment>
<feature type="coiled-coil region" evidence="7">
    <location>
        <begin position="226"/>
        <end position="290"/>
    </location>
</feature>
<dbReference type="FunFam" id="1.10.10.10:FF:000165">
    <property type="entry name" value="Vacuolar protein sorting protein (Vps36)"/>
    <property type="match status" value="1"/>
</dbReference>
<reference evidence="10 11" key="1">
    <citation type="journal article" date="2019" name="Sci. Rep.">
        <title>Nanopore sequencing improves the draft genome of the human pathogenic amoeba Naegleria fowleri.</title>
        <authorList>
            <person name="Liechti N."/>
            <person name="Schurch N."/>
            <person name="Bruggmann R."/>
            <person name="Wittwer M."/>
        </authorList>
    </citation>
    <scope>NUCLEOTIDE SEQUENCE [LARGE SCALE GENOMIC DNA]</scope>
    <source>
        <strain evidence="10 11">ATCC 30894</strain>
    </source>
</reference>
<comment type="function">
    <text evidence="6">Component of the ESCRT-II complex (endosomal sorting complex required for transport II), which is required for multivesicular body (MVB) formation and sorting of endosomal cargo proteins into MVBs.</text>
</comment>
<dbReference type="SUPFAM" id="SSF50729">
    <property type="entry name" value="PH domain-like"/>
    <property type="match status" value="1"/>
</dbReference>
<dbReference type="GO" id="GO:0031902">
    <property type="term" value="C:late endosome membrane"/>
    <property type="evidence" value="ECO:0007669"/>
    <property type="project" value="UniProtKB-UniRule"/>
</dbReference>
<evidence type="ECO:0000256" key="4">
    <source>
        <dbReference type="ARBA" id="ARBA00022927"/>
    </source>
</evidence>
<dbReference type="GO" id="GO:0000814">
    <property type="term" value="C:ESCRT II complex"/>
    <property type="evidence" value="ECO:0007669"/>
    <property type="project" value="UniProtKB-UniRule"/>
</dbReference>
<name>A0A6A5CB93_NAEFO</name>
<keyword evidence="2 6" id="KW-0813">Transport</keyword>
<dbReference type="InterPro" id="IPR036388">
    <property type="entry name" value="WH-like_DNA-bd_sf"/>
</dbReference>
<dbReference type="PROSITE" id="PS51495">
    <property type="entry name" value="GLUE"/>
    <property type="match status" value="1"/>
</dbReference>
<dbReference type="OrthoDB" id="271448at2759"/>
<feature type="region of interest" description="Disordered" evidence="8">
    <location>
        <begin position="1"/>
        <end position="21"/>
    </location>
</feature>
<dbReference type="SUPFAM" id="SSF46785">
    <property type="entry name" value="Winged helix' DNA-binding domain"/>
    <property type="match status" value="1"/>
</dbReference>
<dbReference type="AlphaFoldDB" id="A0A6A5CB93"/>
<dbReference type="RefSeq" id="XP_044567338.1">
    <property type="nucleotide sequence ID" value="XM_044701976.1"/>
</dbReference>
<comment type="subunit">
    <text evidence="6">Component of the endosomal sorting complex required for transport II (ESCRT-II).</text>
</comment>
<comment type="similarity">
    <text evidence="1 6">Belongs to the VPS36 family.</text>
</comment>
<feature type="compositionally biased region" description="Polar residues" evidence="8">
    <location>
        <begin position="1"/>
        <end position="13"/>
    </location>
</feature>
<evidence type="ECO:0000256" key="1">
    <source>
        <dbReference type="ARBA" id="ARBA00009697"/>
    </source>
</evidence>
<dbReference type="Gene3D" id="1.10.10.10">
    <property type="entry name" value="Winged helix-like DNA-binding domain superfamily/Winged helix DNA-binding domain"/>
    <property type="match status" value="2"/>
</dbReference>
<proteinExistence type="inferred from homology"/>
<feature type="domain" description="GLUE N-terminal" evidence="9">
    <location>
        <begin position="37"/>
        <end position="173"/>
    </location>
</feature>
<dbReference type="Pfam" id="PF04157">
    <property type="entry name" value="EAP30"/>
    <property type="match status" value="1"/>
</dbReference>
<keyword evidence="6" id="KW-0963">Cytoplasm</keyword>
<gene>
    <name evidence="10" type="ORF">FDP41_011555</name>
</gene>
<evidence type="ECO:0000313" key="11">
    <source>
        <dbReference type="Proteomes" id="UP000444721"/>
    </source>
</evidence>
<dbReference type="VEuPathDB" id="AmoebaDB:NF0130700"/>
<comment type="caution">
    <text evidence="10">The sequence shown here is derived from an EMBL/GenBank/DDBJ whole genome shotgun (WGS) entry which is preliminary data.</text>
</comment>
<evidence type="ECO:0000256" key="8">
    <source>
        <dbReference type="SAM" id="MobiDB-lite"/>
    </source>
</evidence>
<sequence length="463" mass="52156">MLSHQAPASNRATSSSSSSNTLEPLGNLFALKGFEKCKLTTAGRPMYSSEMKEIENMIVVGIALIDNNGKEIKDFNHVYLSTHRMYFLSHPESSNNARASLDYGLTCSLSIVERVEKEGGGLFRSPKTKILMRTKDFASEFVISFRKGKRDEFVDCIHEQLKKKKWLESLPTVSSTPALPSSSMTSSLPLVSASTDSLESMNKKPKNFQTSTAGIAGIMKRIDEENLEERKELDEAFSDLKKLMEKAEDMVNLAESFKNKIVQRHKNVTHDNTEEENEEENQMLDFLLNLGLTSPVTKQSSGAQYHQQLARQLVDFLDNIVQERYGGVITLTDAYCLYNRARGTALISPEDMQTACSLFEKLKLPMKLRSFESGVVVIQSSRYSDTLMANKIESFIREGREKDVMSYCYITAVTLARFLNVSAVLAKELLLSAEASKKLCRDENEEGIRFYLVSDVFDPFVNY</sequence>
<protein>
    <recommendedName>
        <fullName evidence="6">Vacuolar protein-sorting-associated protein 36</fullName>
    </recommendedName>
    <alternativeName>
        <fullName evidence="6">ESCRT-II complex subunit VPS36</fullName>
    </alternativeName>
</protein>
<dbReference type="InterPro" id="IPR036390">
    <property type="entry name" value="WH_DNA-bd_sf"/>
</dbReference>
<dbReference type="Gene3D" id="2.30.29.30">
    <property type="entry name" value="Pleckstrin-homology domain (PH domain)/Phosphotyrosine-binding domain (PTB)"/>
    <property type="match status" value="1"/>
</dbReference>
<dbReference type="Proteomes" id="UP000444721">
    <property type="component" value="Unassembled WGS sequence"/>
</dbReference>
<dbReference type="VEuPathDB" id="AmoebaDB:FDP41_011555"/>
<dbReference type="PANTHER" id="PTHR13128">
    <property type="entry name" value="VACUOLAR PROTEIN-SORTING-ASSOCIATED PROTEIN 36"/>
    <property type="match status" value="1"/>
</dbReference>
<evidence type="ECO:0000256" key="7">
    <source>
        <dbReference type="SAM" id="Coils"/>
    </source>
</evidence>
<dbReference type="InterPro" id="IPR021648">
    <property type="entry name" value="GLUE_dom"/>
</dbReference>
<keyword evidence="11" id="KW-1185">Reference proteome</keyword>
<dbReference type="VEuPathDB" id="AmoebaDB:NfTy_018140"/>
<dbReference type="InterPro" id="IPR040608">
    <property type="entry name" value="Snf8/Vps36"/>
</dbReference>
<evidence type="ECO:0000259" key="9">
    <source>
        <dbReference type="PROSITE" id="PS51495"/>
    </source>
</evidence>
<keyword evidence="4 6" id="KW-0653">Protein transport</keyword>
<keyword evidence="3 6" id="KW-0967">Endosome</keyword>
<evidence type="ECO:0000256" key="6">
    <source>
        <dbReference type="RuleBase" id="RU367095"/>
    </source>
</evidence>
<keyword evidence="5 7" id="KW-0175">Coiled coil</keyword>
<evidence type="ECO:0000256" key="2">
    <source>
        <dbReference type="ARBA" id="ARBA00022448"/>
    </source>
</evidence>